<accession>A0AAD6HV09</accession>
<evidence type="ECO:0000259" key="1">
    <source>
        <dbReference type="Pfam" id="PF01636"/>
    </source>
</evidence>
<evidence type="ECO:0000313" key="3">
    <source>
        <dbReference type="Proteomes" id="UP001215712"/>
    </source>
</evidence>
<dbReference type="InterPro" id="IPR011009">
    <property type="entry name" value="Kinase-like_dom_sf"/>
</dbReference>
<dbReference type="Pfam" id="PF01636">
    <property type="entry name" value="APH"/>
    <property type="match status" value="1"/>
</dbReference>
<keyword evidence="3" id="KW-1185">Reference proteome</keyword>
<dbReference type="InterPro" id="IPR002575">
    <property type="entry name" value="Aminoglycoside_PTrfase"/>
</dbReference>
<dbReference type="Gene3D" id="3.90.1200.10">
    <property type="match status" value="1"/>
</dbReference>
<dbReference type="PANTHER" id="PTHR21310">
    <property type="entry name" value="AMINOGLYCOSIDE PHOSPHOTRANSFERASE-RELATED-RELATED"/>
    <property type="match status" value="1"/>
</dbReference>
<organism evidence="2 3">
    <name type="scientific">Penicillium malachiteum</name>
    <dbReference type="NCBI Taxonomy" id="1324776"/>
    <lineage>
        <taxon>Eukaryota</taxon>
        <taxon>Fungi</taxon>
        <taxon>Dikarya</taxon>
        <taxon>Ascomycota</taxon>
        <taxon>Pezizomycotina</taxon>
        <taxon>Eurotiomycetes</taxon>
        <taxon>Eurotiomycetidae</taxon>
        <taxon>Eurotiales</taxon>
        <taxon>Aspergillaceae</taxon>
        <taxon>Penicillium</taxon>
    </lineage>
</organism>
<comment type="caution">
    <text evidence="2">The sequence shown here is derived from an EMBL/GenBank/DDBJ whole genome shotgun (WGS) entry which is preliminary data.</text>
</comment>
<reference evidence="2" key="2">
    <citation type="submission" date="2023-01" db="EMBL/GenBank/DDBJ databases">
        <authorList>
            <person name="Petersen C."/>
        </authorList>
    </citation>
    <scope>NUCLEOTIDE SEQUENCE</scope>
    <source>
        <strain evidence="2">IBT 17514</strain>
    </source>
</reference>
<gene>
    <name evidence="2" type="ORF">N7493_001904</name>
</gene>
<proteinExistence type="predicted"/>
<feature type="domain" description="Aminoglycoside phosphotransferase" evidence="1">
    <location>
        <begin position="106"/>
        <end position="247"/>
    </location>
</feature>
<evidence type="ECO:0000313" key="2">
    <source>
        <dbReference type="EMBL" id="KAJ5738749.1"/>
    </source>
</evidence>
<dbReference type="PANTHER" id="PTHR21310:SF59">
    <property type="entry name" value="AMINOGLYCOSIDE PHOSPHOTRANSFERASE DOMAIN-CONTAINING PROTEIN"/>
    <property type="match status" value="1"/>
</dbReference>
<dbReference type="AlphaFoldDB" id="A0AAD6HV09"/>
<name>A0AAD6HV09_9EURO</name>
<reference evidence="2" key="1">
    <citation type="journal article" date="2023" name="IMA Fungus">
        <title>Comparative genomic study of the Penicillium genus elucidates a diverse pangenome and 15 lateral gene transfer events.</title>
        <authorList>
            <person name="Petersen C."/>
            <person name="Sorensen T."/>
            <person name="Nielsen M.R."/>
            <person name="Sondergaard T.E."/>
            <person name="Sorensen J.L."/>
            <person name="Fitzpatrick D.A."/>
            <person name="Frisvad J.C."/>
            <person name="Nielsen K.L."/>
        </authorList>
    </citation>
    <scope>NUCLEOTIDE SEQUENCE</scope>
    <source>
        <strain evidence="2">IBT 17514</strain>
    </source>
</reference>
<protein>
    <recommendedName>
        <fullName evidence="1">Aminoglycoside phosphotransferase domain-containing protein</fullName>
    </recommendedName>
</protein>
<dbReference type="InterPro" id="IPR051678">
    <property type="entry name" value="AGP_Transferase"/>
</dbReference>
<sequence length="341" mass="38804">MTELSWKQQGIDRFFESRQTPKQLECDEYAHKISGGLVQAVGVPGSLSYTVLCTDCPSEPRDLIVSLREIGSTLDTGTTQLAKSIHGDLVPHASFHGEMLNSNPSLLVYTMPYLRGITCLEAFGSDLDMKLEEEAKHLCFVKDLARYFARCWSSPQPVDFQIQNGVQGEIQRRLMKVKSAHFESVLPHATILELERILPVLFQQTYPQVLTHNDLSQTNILVNEKTFEITGLVDWSLAKVLPFGMELETLILATGYMGNKEWHTYTCRQRLIDAFWAEFWTQCQIVDPIRQQEVRSIAMQGAKIASILHYAFKRNLDGTPSEALNTSDWPLRWLEVSTQDY</sequence>
<dbReference type="EMBL" id="JAQJAN010000002">
    <property type="protein sequence ID" value="KAJ5738749.1"/>
    <property type="molecule type" value="Genomic_DNA"/>
</dbReference>
<dbReference type="SUPFAM" id="SSF56112">
    <property type="entry name" value="Protein kinase-like (PK-like)"/>
    <property type="match status" value="1"/>
</dbReference>
<dbReference type="Proteomes" id="UP001215712">
    <property type="component" value="Unassembled WGS sequence"/>
</dbReference>